<name>A0A915JFZ3_ROMCU</name>
<feature type="region of interest" description="Disordered" evidence="1">
    <location>
        <begin position="36"/>
        <end position="56"/>
    </location>
</feature>
<evidence type="ECO:0000313" key="2">
    <source>
        <dbReference type="Proteomes" id="UP000887565"/>
    </source>
</evidence>
<evidence type="ECO:0000313" key="3">
    <source>
        <dbReference type="WBParaSite" id="nRc.2.0.1.t24456-RA"/>
    </source>
</evidence>
<organism evidence="2 3">
    <name type="scientific">Romanomermis culicivorax</name>
    <name type="common">Nematode worm</name>
    <dbReference type="NCBI Taxonomy" id="13658"/>
    <lineage>
        <taxon>Eukaryota</taxon>
        <taxon>Metazoa</taxon>
        <taxon>Ecdysozoa</taxon>
        <taxon>Nematoda</taxon>
        <taxon>Enoplea</taxon>
        <taxon>Dorylaimia</taxon>
        <taxon>Mermithida</taxon>
        <taxon>Mermithoidea</taxon>
        <taxon>Mermithidae</taxon>
        <taxon>Romanomermis</taxon>
    </lineage>
</organism>
<reference evidence="3" key="1">
    <citation type="submission" date="2022-11" db="UniProtKB">
        <authorList>
            <consortium name="WormBaseParasite"/>
        </authorList>
    </citation>
    <scope>IDENTIFICATION</scope>
</reference>
<accession>A0A915JFZ3</accession>
<evidence type="ECO:0000256" key="1">
    <source>
        <dbReference type="SAM" id="MobiDB-lite"/>
    </source>
</evidence>
<sequence length="56" mass="6649">MPEQPCRADVIIIVGGKKYRIEMEWNEKKERGIMTTPRRLLEQNTYPHEGTHLKEP</sequence>
<dbReference type="WBParaSite" id="nRc.2.0.1.t24456-RA">
    <property type="protein sequence ID" value="nRc.2.0.1.t24456-RA"/>
    <property type="gene ID" value="nRc.2.0.1.g24456"/>
</dbReference>
<dbReference type="Proteomes" id="UP000887565">
    <property type="component" value="Unplaced"/>
</dbReference>
<dbReference type="AlphaFoldDB" id="A0A915JFZ3"/>
<proteinExistence type="predicted"/>
<protein>
    <submittedName>
        <fullName evidence="3">Uncharacterized protein</fullName>
    </submittedName>
</protein>
<keyword evidence="2" id="KW-1185">Reference proteome</keyword>